<feature type="modified residue" description="N6-(pyridoxal phosphate)lysine" evidence="3">
    <location>
        <position position="204"/>
    </location>
</feature>
<dbReference type="CDD" id="cd00614">
    <property type="entry name" value="CGS_like"/>
    <property type="match status" value="1"/>
</dbReference>
<protein>
    <submittedName>
        <fullName evidence="5">Aminotransferase class I/II-fold pyridoxal phosphate-dependent enzyme</fullName>
    </submittedName>
</protein>
<dbReference type="KEGG" id="mgik:GO620_014310"/>
<reference evidence="5 6" key="1">
    <citation type="submission" date="2020-12" db="EMBL/GenBank/DDBJ databases">
        <title>HMF7856_wgs.fasta genome submission.</title>
        <authorList>
            <person name="Kang H."/>
            <person name="Kim H."/>
            <person name="Joh K."/>
        </authorList>
    </citation>
    <scope>NUCLEOTIDE SEQUENCE [LARGE SCALE GENOMIC DNA]</scope>
    <source>
        <strain evidence="5 6">HMF7856</strain>
    </source>
</reference>
<dbReference type="RefSeq" id="WP_157524449.1">
    <property type="nucleotide sequence ID" value="NZ_CP066775.1"/>
</dbReference>
<evidence type="ECO:0000313" key="5">
    <source>
        <dbReference type="EMBL" id="QQL49332.1"/>
    </source>
</evidence>
<dbReference type="GO" id="GO:0005737">
    <property type="term" value="C:cytoplasm"/>
    <property type="evidence" value="ECO:0007669"/>
    <property type="project" value="TreeGrafter"/>
</dbReference>
<dbReference type="AlphaFoldDB" id="A0A6I4HXV9"/>
<accession>A0A6I4HXV9</accession>
<dbReference type="Gene3D" id="3.90.1150.10">
    <property type="entry name" value="Aspartate Aminotransferase, domain 1"/>
    <property type="match status" value="1"/>
</dbReference>
<organism evidence="5 6">
    <name type="scientific">Mucilaginibacter ginkgonis</name>
    <dbReference type="NCBI Taxonomy" id="2682091"/>
    <lineage>
        <taxon>Bacteria</taxon>
        <taxon>Pseudomonadati</taxon>
        <taxon>Bacteroidota</taxon>
        <taxon>Sphingobacteriia</taxon>
        <taxon>Sphingobacteriales</taxon>
        <taxon>Sphingobacteriaceae</taxon>
        <taxon>Mucilaginibacter</taxon>
    </lineage>
</organism>
<evidence type="ECO:0000256" key="2">
    <source>
        <dbReference type="ARBA" id="ARBA00022898"/>
    </source>
</evidence>
<dbReference type="GO" id="GO:0016846">
    <property type="term" value="F:carbon-sulfur lyase activity"/>
    <property type="evidence" value="ECO:0007669"/>
    <property type="project" value="TreeGrafter"/>
</dbReference>
<dbReference type="PANTHER" id="PTHR11808:SF80">
    <property type="entry name" value="CYSTATHIONINE GAMMA-LYASE"/>
    <property type="match status" value="1"/>
</dbReference>
<keyword evidence="2 3" id="KW-0663">Pyridoxal phosphate</keyword>
<dbReference type="SUPFAM" id="SSF53383">
    <property type="entry name" value="PLP-dependent transferases"/>
    <property type="match status" value="1"/>
</dbReference>
<comment type="cofactor">
    <cofactor evidence="1 4">
        <name>pyridoxal 5'-phosphate</name>
        <dbReference type="ChEBI" id="CHEBI:597326"/>
    </cofactor>
</comment>
<dbReference type="Gene3D" id="3.40.640.10">
    <property type="entry name" value="Type I PLP-dependent aspartate aminotransferase-like (Major domain)"/>
    <property type="match status" value="1"/>
</dbReference>
<keyword evidence="5" id="KW-0808">Transferase</keyword>
<keyword evidence="6" id="KW-1185">Reference proteome</keyword>
<comment type="similarity">
    <text evidence="4">Belongs to the trans-sulfuration enzymes family.</text>
</comment>
<proteinExistence type="inferred from homology"/>
<dbReference type="PIRSF" id="PIRSF001434">
    <property type="entry name" value="CGS"/>
    <property type="match status" value="1"/>
</dbReference>
<dbReference type="InterPro" id="IPR054542">
    <property type="entry name" value="Cys_met_metab_PP"/>
</dbReference>
<evidence type="ECO:0000256" key="3">
    <source>
        <dbReference type="PIRSR" id="PIRSR001434-2"/>
    </source>
</evidence>
<dbReference type="Proteomes" id="UP000429232">
    <property type="component" value="Chromosome"/>
</dbReference>
<dbReference type="InterPro" id="IPR000277">
    <property type="entry name" value="Cys/Met-Metab_PyrdxlP-dep_enz"/>
</dbReference>
<dbReference type="InterPro" id="IPR015421">
    <property type="entry name" value="PyrdxlP-dep_Trfase_major"/>
</dbReference>
<evidence type="ECO:0000256" key="1">
    <source>
        <dbReference type="ARBA" id="ARBA00001933"/>
    </source>
</evidence>
<dbReference type="InterPro" id="IPR015424">
    <property type="entry name" value="PyrdxlP-dep_Trfase"/>
</dbReference>
<dbReference type="EMBL" id="CP066775">
    <property type="protein sequence ID" value="QQL49332.1"/>
    <property type="molecule type" value="Genomic_DNA"/>
</dbReference>
<gene>
    <name evidence="5" type="ORF">GO620_014310</name>
</gene>
<dbReference type="InterPro" id="IPR015422">
    <property type="entry name" value="PyrdxlP-dep_Trfase_small"/>
</dbReference>
<dbReference type="PANTHER" id="PTHR11808">
    <property type="entry name" value="TRANS-SULFURATION ENZYME FAMILY MEMBER"/>
    <property type="match status" value="1"/>
</dbReference>
<dbReference type="GO" id="GO:0008483">
    <property type="term" value="F:transaminase activity"/>
    <property type="evidence" value="ECO:0007669"/>
    <property type="project" value="UniProtKB-KW"/>
</dbReference>
<dbReference type="GO" id="GO:0019346">
    <property type="term" value="P:transsulfuration"/>
    <property type="evidence" value="ECO:0007669"/>
    <property type="project" value="InterPro"/>
</dbReference>
<keyword evidence="5" id="KW-0032">Aminotransferase</keyword>
<dbReference type="PROSITE" id="PS00868">
    <property type="entry name" value="CYS_MET_METAB_PP"/>
    <property type="match status" value="1"/>
</dbReference>
<dbReference type="GO" id="GO:0030170">
    <property type="term" value="F:pyridoxal phosphate binding"/>
    <property type="evidence" value="ECO:0007669"/>
    <property type="project" value="InterPro"/>
</dbReference>
<evidence type="ECO:0000256" key="4">
    <source>
        <dbReference type="RuleBase" id="RU362118"/>
    </source>
</evidence>
<name>A0A6I4HXV9_9SPHI</name>
<evidence type="ECO:0000313" key="6">
    <source>
        <dbReference type="Proteomes" id="UP000429232"/>
    </source>
</evidence>
<dbReference type="FunFam" id="3.40.640.10:FF:000046">
    <property type="entry name" value="Cystathionine gamma-lyase"/>
    <property type="match status" value="1"/>
</dbReference>
<sequence length="386" mass="42824">MELSYILNELGEDRDQYFNAVAPPIIQTSNFAFKTVADFRKALGNEFDADLYSRGNNPTLNILRKKLAALDGAEDALVFSSGIGAISVPILSLLKQGDHVISVENPYSWTIKLFNNFLPKFGITTTFIDGRDVANFEQAVQPNTRLIYLESPNTFSYDIQDLAAIAALAKPRGILTMIDNSYCTPLYQQPIKLGIDLVAQSATKYIGGHSDVVAGVVTGSREIITKIFHNEFMNIGPSLSPHAAWLLIRGLRTLPLRLQRSFESAKIVIEWLSKHTAVAEVLWPFADGFAQADLARQQMNGCGGLFSFILKDSSFDKIEKFCNSLQHILMAVSWGGHESLVIPSIAGVPAKDYDPANRRHQLIRMYVGLEEPEYLIRDLEKAINGL</sequence>
<dbReference type="Pfam" id="PF01053">
    <property type="entry name" value="Cys_Met_Meta_PP"/>
    <property type="match status" value="1"/>
</dbReference>